<evidence type="ECO:0000313" key="1">
    <source>
        <dbReference type="EMBL" id="TBU29288.1"/>
    </source>
</evidence>
<dbReference type="AlphaFoldDB" id="A0A4Q9MQI4"/>
<organism evidence="1">
    <name type="scientific">Dichomitus squalens</name>
    <dbReference type="NCBI Taxonomy" id="114155"/>
    <lineage>
        <taxon>Eukaryota</taxon>
        <taxon>Fungi</taxon>
        <taxon>Dikarya</taxon>
        <taxon>Basidiomycota</taxon>
        <taxon>Agaricomycotina</taxon>
        <taxon>Agaricomycetes</taxon>
        <taxon>Polyporales</taxon>
        <taxon>Polyporaceae</taxon>
        <taxon>Dichomitus</taxon>
    </lineage>
</organism>
<protein>
    <submittedName>
        <fullName evidence="1">Uncharacterized protein</fullName>
    </submittedName>
</protein>
<accession>A0A4Q9MQI4</accession>
<dbReference type="EMBL" id="ML143414">
    <property type="protein sequence ID" value="TBU29288.1"/>
    <property type="molecule type" value="Genomic_DNA"/>
</dbReference>
<name>A0A4Q9MQI4_9APHY</name>
<sequence>MIRPEKGPRLPGLSVRCGRALPAVVQMVHARYKEFAYPAKVPHNGPPRTAMLVSCAVLQFCRRQCGESVLLLAKPRSGVSKSGGWSSLAFCNWIRAPDISSVSHDLKYVAHLTSYHRHHPCHHPIRTTRSPGRRLFHPCRTYVRSEE</sequence>
<reference evidence="1" key="1">
    <citation type="submission" date="2019-01" db="EMBL/GenBank/DDBJ databases">
        <title>Draft genome sequences of three monokaryotic isolates of the white-rot basidiomycete fungus Dichomitus squalens.</title>
        <authorList>
            <consortium name="DOE Joint Genome Institute"/>
            <person name="Lopez S.C."/>
            <person name="Andreopoulos B."/>
            <person name="Pangilinan J."/>
            <person name="Lipzen A."/>
            <person name="Riley R."/>
            <person name="Ahrendt S."/>
            <person name="Ng V."/>
            <person name="Barry K."/>
            <person name="Daum C."/>
            <person name="Grigoriev I.V."/>
            <person name="Hilden K.S."/>
            <person name="Makela M.R."/>
            <person name="de Vries R.P."/>
        </authorList>
    </citation>
    <scope>NUCLEOTIDE SEQUENCE [LARGE SCALE GENOMIC DNA]</scope>
    <source>
        <strain evidence="1">OM18370.1</strain>
    </source>
</reference>
<gene>
    <name evidence="1" type="ORF">BD311DRAFT_276494</name>
</gene>
<dbReference type="Proteomes" id="UP000292957">
    <property type="component" value="Unassembled WGS sequence"/>
</dbReference>
<proteinExistence type="predicted"/>